<evidence type="ECO:0000313" key="3">
    <source>
        <dbReference type="Proteomes" id="UP000001868"/>
    </source>
</evidence>
<dbReference type="HOGENOM" id="CLU_146553_0_0_5"/>
<feature type="signal peptide" evidence="1">
    <location>
        <begin position="1"/>
        <end position="18"/>
    </location>
</feature>
<proteinExistence type="predicted"/>
<reference evidence="2 3" key="1">
    <citation type="journal article" date="2008" name="BMC Genomics">
        <title>Complete genome of Phenylobacterium zucineum - a novel facultative intracellular bacterium isolated from human erythroleukemia cell line K562.</title>
        <authorList>
            <person name="Luo Y."/>
            <person name="Xu X."/>
            <person name="Ding Z."/>
            <person name="Liu Z."/>
            <person name="Zhang B."/>
            <person name="Yan Z."/>
            <person name="Sun J."/>
            <person name="Hu S."/>
            <person name="Hu X."/>
        </authorList>
    </citation>
    <scope>NUCLEOTIDE SEQUENCE [LARGE SCALE GENOMIC DNA]</scope>
    <source>
        <strain evidence="2 3">HLK1</strain>
    </source>
</reference>
<sequence>MKKIIASLAAVAAVTAVAAPAAAQPWDYGRPGYDREYRDHDRGGWQNINQRQARIDRRIDQGVRRGQLTRREADQLRREFWGIARLEQRYRHNGLSSWERADLDRRFDRLEARLRWERQDNQYGYNGWR</sequence>
<dbReference type="OrthoDB" id="7569823at2"/>
<keyword evidence="3" id="KW-1185">Reference proteome</keyword>
<evidence type="ECO:0000313" key="2">
    <source>
        <dbReference type="EMBL" id="ACG79686.1"/>
    </source>
</evidence>
<dbReference type="eggNOG" id="ENOG50337Y5">
    <property type="taxonomic scope" value="Bacteria"/>
</dbReference>
<dbReference type="AlphaFoldDB" id="B4RAT8"/>
<evidence type="ECO:0000256" key="1">
    <source>
        <dbReference type="SAM" id="SignalP"/>
    </source>
</evidence>
<gene>
    <name evidence="2" type="ordered locus">PHZ_c3277</name>
</gene>
<dbReference type="RefSeq" id="WP_012523824.1">
    <property type="nucleotide sequence ID" value="NC_011144.1"/>
</dbReference>
<feature type="chain" id="PRO_5002825207" evidence="1">
    <location>
        <begin position="19"/>
        <end position="129"/>
    </location>
</feature>
<organism evidence="2 3">
    <name type="scientific">Phenylobacterium zucineum (strain HLK1)</name>
    <dbReference type="NCBI Taxonomy" id="450851"/>
    <lineage>
        <taxon>Bacteria</taxon>
        <taxon>Pseudomonadati</taxon>
        <taxon>Pseudomonadota</taxon>
        <taxon>Alphaproteobacteria</taxon>
        <taxon>Caulobacterales</taxon>
        <taxon>Caulobacteraceae</taxon>
        <taxon>Phenylobacterium</taxon>
    </lineage>
</organism>
<protein>
    <submittedName>
        <fullName evidence="2">Uncharacterized protein</fullName>
    </submittedName>
</protein>
<dbReference type="KEGG" id="pzu:PHZ_c3277"/>
<name>B4RAT8_PHEZH</name>
<keyword evidence="1" id="KW-0732">Signal</keyword>
<dbReference type="EMBL" id="CP000747">
    <property type="protein sequence ID" value="ACG79686.1"/>
    <property type="molecule type" value="Genomic_DNA"/>
</dbReference>
<dbReference type="Proteomes" id="UP000001868">
    <property type="component" value="Chromosome"/>
</dbReference>
<accession>B4RAT8</accession>